<comment type="caution">
    <text evidence="2">The sequence shown here is derived from an EMBL/GenBank/DDBJ whole genome shotgun (WGS) entry which is preliminary data.</text>
</comment>
<reference evidence="2" key="1">
    <citation type="submission" date="2022-08" db="EMBL/GenBank/DDBJ databases">
        <title>Novel sulfate-reducing endosymbionts in the free-living metamonad Anaeramoeba.</title>
        <authorList>
            <person name="Jerlstrom-Hultqvist J."/>
            <person name="Cepicka I."/>
            <person name="Gallot-Lavallee L."/>
            <person name="Salas-Leiva D."/>
            <person name="Curtis B.A."/>
            <person name="Zahonova K."/>
            <person name="Pipaliya S."/>
            <person name="Dacks J."/>
            <person name="Roger A.J."/>
        </authorList>
    </citation>
    <scope>NUCLEOTIDE SEQUENCE</scope>
    <source>
        <strain evidence="2">Schooner1</strain>
    </source>
</reference>
<protein>
    <submittedName>
        <fullName evidence="2">Uncharacterized protein</fullName>
    </submittedName>
</protein>
<organism evidence="2 3">
    <name type="scientific">Anaeramoeba flamelloides</name>
    <dbReference type="NCBI Taxonomy" id="1746091"/>
    <lineage>
        <taxon>Eukaryota</taxon>
        <taxon>Metamonada</taxon>
        <taxon>Anaeramoebidae</taxon>
        <taxon>Anaeramoeba</taxon>
    </lineage>
</organism>
<gene>
    <name evidence="2" type="ORF">M0813_06583</name>
</gene>
<evidence type="ECO:0000256" key="1">
    <source>
        <dbReference type="SAM" id="Coils"/>
    </source>
</evidence>
<name>A0ABQ8XD63_9EUKA</name>
<dbReference type="Proteomes" id="UP001150062">
    <property type="component" value="Unassembled WGS sequence"/>
</dbReference>
<keyword evidence="3" id="KW-1185">Reference proteome</keyword>
<evidence type="ECO:0000313" key="3">
    <source>
        <dbReference type="Proteomes" id="UP001150062"/>
    </source>
</evidence>
<accession>A0ABQ8XD63</accession>
<sequence>MNTILTKHIQINSAAYLFSIIQDNLDTCYSLFNQKEGILYKGTVQNFPIKEEYANKMAHDLEKNQSFFELLKDKIVITYGFLTINLHKQQKQSVLEQNTSQTKFDPKLLNRLELLGERVNNIEKLELKVQKLNKRVHDLEGEIKTNSETYFQNMYSSERAKICNFVKKPTILTSLGGIDFHDSTMGSSSVYYATKDFFYVLVKQSNISPNKVKQWKWHLNWIAIGEVTEN</sequence>
<dbReference type="EMBL" id="JAOAOG010000310">
    <property type="protein sequence ID" value="KAJ6230593.1"/>
    <property type="molecule type" value="Genomic_DNA"/>
</dbReference>
<evidence type="ECO:0000313" key="2">
    <source>
        <dbReference type="EMBL" id="KAJ6230593.1"/>
    </source>
</evidence>
<feature type="coiled-coil region" evidence="1">
    <location>
        <begin position="115"/>
        <end position="149"/>
    </location>
</feature>
<keyword evidence="1" id="KW-0175">Coiled coil</keyword>
<proteinExistence type="predicted"/>